<reference evidence="1" key="1">
    <citation type="submission" date="2013-11" db="EMBL/GenBank/DDBJ databases">
        <title>The Genome Sequence of Phytophthora parasitica CHvinca01.</title>
        <authorList>
            <consortium name="The Broad Institute Genomics Platform"/>
            <person name="Russ C."/>
            <person name="Tyler B."/>
            <person name="Panabieres F."/>
            <person name="Shan W."/>
            <person name="Tripathy S."/>
            <person name="Grunwald N."/>
            <person name="Machado M."/>
            <person name="Johnson C.S."/>
            <person name="Arredondo F."/>
            <person name="Hong C."/>
            <person name="Coffey M."/>
            <person name="Young S.K."/>
            <person name="Zeng Q."/>
            <person name="Gargeya S."/>
            <person name="Fitzgerald M."/>
            <person name="Abouelleil A."/>
            <person name="Alvarado L."/>
            <person name="Chapman S.B."/>
            <person name="Gainer-Dewar J."/>
            <person name="Goldberg J."/>
            <person name="Griggs A."/>
            <person name="Gujja S."/>
            <person name="Hansen M."/>
            <person name="Howarth C."/>
            <person name="Imamovic A."/>
            <person name="Ireland A."/>
            <person name="Larimer J."/>
            <person name="McCowan C."/>
            <person name="Murphy C."/>
            <person name="Pearson M."/>
            <person name="Poon T.W."/>
            <person name="Priest M."/>
            <person name="Roberts A."/>
            <person name="Saif S."/>
            <person name="Shea T."/>
            <person name="Sykes S."/>
            <person name="Wortman J."/>
            <person name="Nusbaum C."/>
            <person name="Birren B."/>
        </authorList>
    </citation>
    <scope>NUCLEOTIDE SEQUENCE [LARGE SCALE GENOMIC DNA]</scope>
    <source>
        <strain evidence="1">CHvinca01</strain>
    </source>
</reference>
<gene>
    <name evidence="1" type="ORF">L917_21605</name>
</gene>
<proteinExistence type="predicted"/>
<name>W2JWY7_PHYNI</name>
<organism evidence="1">
    <name type="scientific">Phytophthora nicotianae</name>
    <name type="common">Potato buckeye rot agent</name>
    <name type="synonym">Phytophthora parasitica</name>
    <dbReference type="NCBI Taxonomy" id="4792"/>
    <lineage>
        <taxon>Eukaryota</taxon>
        <taxon>Sar</taxon>
        <taxon>Stramenopiles</taxon>
        <taxon>Oomycota</taxon>
        <taxon>Peronosporomycetes</taxon>
        <taxon>Peronosporales</taxon>
        <taxon>Peronosporaceae</taxon>
        <taxon>Phytophthora</taxon>
    </lineage>
</organism>
<protein>
    <submittedName>
        <fullName evidence="1">Uncharacterized protein</fullName>
    </submittedName>
</protein>
<dbReference type="AlphaFoldDB" id="W2JWY7"/>
<evidence type="ECO:0000313" key="1">
    <source>
        <dbReference type="EMBL" id="ETL77451.1"/>
    </source>
</evidence>
<dbReference type="EMBL" id="KI683665">
    <property type="protein sequence ID" value="ETL77451.1"/>
    <property type="molecule type" value="Genomic_DNA"/>
</dbReference>
<dbReference type="Proteomes" id="UP000054423">
    <property type="component" value="Unassembled WGS sequence"/>
</dbReference>
<sequence>MLNANAKLAGPNALTDQTLQSLDYYIDPPPEDASIYPD</sequence>
<accession>W2JWY7</accession>